<evidence type="ECO:0000256" key="1">
    <source>
        <dbReference type="SAM" id="MobiDB-lite"/>
    </source>
</evidence>
<comment type="caution">
    <text evidence="2">The sequence shown here is derived from an EMBL/GenBank/DDBJ whole genome shotgun (WGS) entry which is preliminary data.</text>
</comment>
<evidence type="ECO:0000313" key="3">
    <source>
        <dbReference type="Proteomes" id="UP001600888"/>
    </source>
</evidence>
<gene>
    <name evidence="2" type="ORF">FJTKL_10359</name>
</gene>
<keyword evidence="3" id="KW-1185">Reference proteome</keyword>
<feature type="region of interest" description="Disordered" evidence="1">
    <location>
        <begin position="69"/>
        <end position="104"/>
    </location>
</feature>
<proteinExistence type="predicted"/>
<dbReference type="EMBL" id="JBAWTH010000047">
    <property type="protein sequence ID" value="KAL2282735.1"/>
    <property type="molecule type" value="Genomic_DNA"/>
</dbReference>
<evidence type="ECO:0000313" key="2">
    <source>
        <dbReference type="EMBL" id="KAL2282735.1"/>
    </source>
</evidence>
<name>A0ABR4EK01_9PEZI</name>
<feature type="compositionally biased region" description="Polar residues" evidence="1">
    <location>
        <begin position="73"/>
        <end position="83"/>
    </location>
</feature>
<reference evidence="2 3" key="1">
    <citation type="submission" date="2024-03" db="EMBL/GenBank/DDBJ databases">
        <title>A high-quality draft genome sequence of Diaporthe vaccinii, a causative agent of upright dieback and viscid rot disease in cranberry plants.</title>
        <authorList>
            <person name="Sarrasin M."/>
            <person name="Lang B.F."/>
            <person name="Burger G."/>
        </authorList>
    </citation>
    <scope>NUCLEOTIDE SEQUENCE [LARGE SCALE GENOMIC DNA]</scope>
    <source>
        <strain evidence="2 3">IS7</strain>
    </source>
</reference>
<dbReference type="Proteomes" id="UP001600888">
    <property type="component" value="Unassembled WGS sequence"/>
</dbReference>
<feature type="region of interest" description="Disordered" evidence="1">
    <location>
        <begin position="31"/>
        <end position="52"/>
    </location>
</feature>
<accession>A0ABR4EK01</accession>
<protein>
    <submittedName>
        <fullName evidence="2">Uncharacterized protein</fullName>
    </submittedName>
</protein>
<organism evidence="2 3">
    <name type="scientific">Diaporthe vaccinii</name>
    <dbReference type="NCBI Taxonomy" id="105482"/>
    <lineage>
        <taxon>Eukaryota</taxon>
        <taxon>Fungi</taxon>
        <taxon>Dikarya</taxon>
        <taxon>Ascomycota</taxon>
        <taxon>Pezizomycotina</taxon>
        <taxon>Sordariomycetes</taxon>
        <taxon>Sordariomycetidae</taxon>
        <taxon>Diaporthales</taxon>
        <taxon>Diaporthaceae</taxon>
        <taxon>Diaporthe</taxon>
        <taxon>Diaporthe eres species complex</taxon>
    </lineage>
</organism>
<sequence length="104" mass="11421">MEHPGIVTWLPLYGTVTVACRVVRKGLLALGDPSRDLKGRNKSRPSSSPTQNIVNKICCIAIVVQQDRDRHTPFQQPNSSSIESKPPAQLNHLAASAEHHTHLP</sequence>